<reference evidence="2" key="1">
    <citation type="submission" date="2023-07" db="EMBL/GenBank/DDBJ databases">
        <title>draft genome sequence of fig (Ficus carica).</title>
        <authorList>
            <person name="Takahashi T."/>
            <person name="Nishimura K."/>
        </authorList>
    </citation>
    <scope>NUCLEOTIDE SEQUENCE</scope>
</reference>
<dbReference type="Proteomes" id="UP001187192">
    <property type="component" value="Unassembled WGS sequence"/>
</dbReference>
<accession>A0AA88J0W6</accession>
<comment type="caution">
    <text evidence="2">The sequence shown here is derived from an EMBL/GenBank/DDBJ whole genome shotgun (WGS) entry which is preliminary data.</text>
</comment>
<gene>
    <name evidence="2" type="ORF">TIFTF001_027982</name>
</gene>
<evidence type="ECO:0000313" key="2">
    <source>
        <dbReference type="EMBL" id="GMN58897.1"/>
    </source>
</evidence>
<evidence type="ECO:0000313" key="3">
    <source>
        <dbReference type="Proteomes" id="UP001187192"/>
    </source>
</evidence>
<sequence>MKINKKRQKRSVENRIKAPTPNSGATRPVKMQVQHPTRNRKAEHELHDLAVRDDPLPPGSDPDSAEEVVGVHDHVHRGVGHERHREQRLSRAKPEVAHDNDRGVVVHVEEREPSDGAAEDDETRVAELEELGEVEDVGPEEEGPTGRRPRGEADGAVEGVAWDPLEVEDGWVVDEPFFEGGGEDGEHCAVDARAAVTGGGREEELEMGFEILGS</sequence>
<organism evidence="2 3">
    <name type="scientific">Ficus carica</name>
    <name type="common">Common fig</name>
    <dbReference type="NCBI Taxonomy" id="3494"/>
    <lineage>
        <taxon>Eukaryota</taxon>
        <taxon>Viridiplantae</taxon>
        <taxon>Streptophyta</taxon>
        <taxon>Embryophyta</taxon>
        <taxon>Tracheophyta</taxon>
        <taxon>Spermatophyta</taxon>
        <taxon>Magnoliopsida</taxon>
        <taxon>eudicotyledons</taxon>
        <taxon>Gunneridae</taxon>
        <taxon>Pentapetalae</taxon>
        <taxon>rosids</taxon>
        <taxon>fabids</taxon>
        <taxon>Rosales</taxon>
        <taxon>Moraceae</taxon>
        <taxon>Ficeae</taxon>
        <taxon>Ficus</taxon>
    </lineage>
</organism>
<proteinExistence type="predicted"/>
<evidence type="ECO:0000256" key="1">
    <source>
        <dbReference type="SAM" id="MobiDB-lite"/>
    </source>
</evidence>
<dbReference type="AlphaFoldDB" id="A0AA88J0W6"/>
<feature type="compositionally biased region" description="Basic and acidic residues" evidence="1">
    <location>
        <begin position="79"/>
        <end position="114"/>
    </location>
</feature>
<dbReference type="EMBL" id="BTGU01000082">
    <property type="protein sequence ID" value="GMN58897.1"/>
    <property type="molecule type" value="Genomic_DNA"/>
</dbReference>
<feature type="compositionally biased region" description="Acidic residues" evidence="1">
    <location>
        <begin position="117"/>
        <end position="143"/>
    </location>
</feature>
<protein>
    <submittedName>
        <fullName evidence="2">Uncharacterized protein</fullName>
    </submittedName>
</protein>
<name>A0AA88J0W6_FICCA</name>
<feature type="region of interest" description="Disordered" evidence="1">
    <location>
        <begin position="1"/>
        <end position="156"/>
    </location>
</feature>
<keyword evidence="3" id="KW-1185">Reference proteome</keyword>
<feature type="compositionally biased region" description="Basic and acidic residues" evidence="1">
    <location>
        <begin position="40"/>
        <end position="55"/>
    </location>
</feature>